<dbReference type="EMBL" id="ADKX01000047">
    <property type="protein sequence ID" value="EFW03402.1"/>
    <property type="molecule type" value="Genomic_DNA"/>
</dbReference>
<evidence type="ECO:0000256" key="1">
    <source>
        <dbReference type="ARBA" id="ARBA00005525"/>
    </source>
</evidence>
<evidence type="ECO:0000256" key="8">
    <source>
        <dbReference type="PIRSR" id="PIRSR000193-1"/>
    </source>
</evidence>
<dbReference type="EC" id="1.5.1.2" evidence="6 7"/>
<dbReference type="UniPathway" id="UPA00098">
    <property type="reaction ID" value="UER00361"/>
</dbReference>
<dbReference type="InterPro" id="IPR008927">
    <property type="entry name" value="6-PGluconate_DH-like_C_sf"/>
</dbReference>
<dbReference type="SUPFAM" id="SSF51735">
    <property type="entry name" value="NAD(P)-binding Rossmann-fold domains"/>
    <property type="match status" value="1"/>
</dbReference>
<comment type="similarity">
    <text evidence="1 6 9">Belongs to the pyrroline-5-carboxylate reductase family.</text>
</comment>
<dbReference type="PIRSF" id="PIRSF000193">
    <property type="entry name" value="Pyrrol-5-carb_rd"/>
    <property type="match status" value="1"/>
</dbReference>
<dbReference type="SUPFAM" id="SSF48179">
    <property type="entry name" value="6-phosphogluconate dehydrogenase C-terminal domain-like"/>
    <property type="match status" value="1"/>
</dbReference>
<dbReference type="InterPro" id="IPR000304">
    <property type="entry name" value="Pyrroline-COOH_reductase"/>
</dbReference>
<name>E7GEY6_9FIRM</name>
<dbReference type="FunFam" id="1.10.3730.10:FF:000001">
    <property type="entry name" value="Pyrroline-5-carboxylate reductase"/>
    <property type="match status" value="1"/>
</dbReference>
<evidence type="ECO:0000256" key="5">
    <source>
        <dbReference type="ARBA" id="ARBA00058118"/>
    </source>
</evidence>
<evidence type="ECO:0000313" key="12">
    <source>
        <dbReference type="EMBL" id="EFW03402.1"/>
    </source>
</evidence>
<accession>E7GEY6</accession>
<evidence type="ECO:0000256" key="7">
    <source>
        <dbReference type="NCBIfam" id="TIGR00112"/>
    </source>
</evidence>
<dbReference type="HAMAP" id="MF_01925">
    <property type="entry name" value="P5C_reductase"/>
    <property type="match status" value="1"/>
</dbReference>
<feature type="domain" description="Pyrroline-5-carboxylate reductase dimerisation" evidence="11">
    <location>
        <begin position="161"/>
        <end position="257"/>
    </location>
</feature>
<dbReference type="PANTHER" id="PTHR11645">
    <property type="entry name" value="PYRROLINE-5-CARBOXYLATE REDUCTASE"/>
    <property type="match status" value="1"/>
</dbReference>
<evidence type="ECO:0000256" key="4">
    <source>
        <dbReference type="ARBA" id="ARBA00023002"/>
    </source>
</evidence>
<evidence type="ECO:0000256" key="9">
    <source>
        <dbReference type="RuleBase" id="RU003903"/>
    </source>
</evidence>
<evidence type="ECO:0000256" key="6">
    <source>
        <dbReference type="HAMAP-Rule" id="MF_01925"/>
    </source>
</evidence>
<comment type="subcellular location">
    <subcellularLocation>
        <location evidence="6">Cytoplasm</location>
    </subcellularLocation>
</comment>
<protein>
    <recommendedName>
        <fullName evidence="6 7">Pyrroline-5-carboxylate reductase</fullName>
        <shortName evidence="6">P5C reductase</shortName>
        <shortName evidence="6">P5CR</shortName>
        <ecNumber evidence="6 7">1.5.1.2</ecNumber>
    </recommendedName>
    <alternativeName>
        <fullName evidence="6">PCA reductase</fullName>
    </alternativeName>
</protein>
<dbReference type="PANTHER" id="PTHR11645:SF0">
    <property type="entry name" value="PYRROLINE-5-CARBOXYLATE REDUCTASE 3"/>
    <property type="match status" value="1"/>
</dbReference>
<dbReference type="GO" id="GO:0004735">
    <property type="term" value="F:pyrroline-5-carboxylate reductase activity"/>
    <property type="evidence" value="ECO:0007669"/>
    <property type="project" value="UniProtKB-UniRule"/>
</dbReference>
<dbReference type="GO" id="GO:0055129">
    <property type="term" value="P:L-proline biosynthetic process"/>
    <property type="evidence" value="ECO:0007669"/>
    <property type="project" value="UniProtKB-UniRule"/>
</dbReference>
<dbReference type="HOGENOM" id="CLU_042344_3_1_9"/>
<dbReference type="PROSITE" id="PS51257">
    <property type="entry name" value="PROKAR_LIPOPROTEIN"/>
    <property type="match status" value="1"/>
</dbReference>
<dbReference type="eggNOG" id="COG0345">
    <property type="taxonomic scope" value="Bacteria"/>
</dbReference>
<comment type="catalytic activity">
    <reaction evidence="6">
        <text>L-proline + NAD(+) = (S)-1-pyrroline-5-carboxylate + NADH + 2 H(+)</text>
        <dbReference type="Rhea" id="RHEA:14105"/>
        <dbReference type="ChEBI" id="CHEBI:15378"/>
        <dbReference type="ChEBI" id="CHEBI:17388"/>
        <dbReference type="ChEBI" id="CHEBI:57540"/>
        <dbReference type="ChEBI" id="CHEBI:57945"/>
        <dbReference type="ChEBI" id="CHEBI:60039"/>
        <dbReference type="EC" id="1.5.1.2"/>
    </reaction>
</comment>
<evidence type="ECO:0000259" key="10">
    <source>
        <dbReference type="Pfam" id="PF03807"/>
    </source>
</evidence>
<dbReference type="InterPro" id="IPR028939">
    <property type="entry name" value="P5C_Rdtase_cat_N"/>
</dbReference>
<dbReference type="NCBIfam" id="TIGR00112">
    <property type="entry name" value="proC"/>
    <property type="match status" value="1"/>
</dbReference>
<dbReference type="InterPro" id="IPR029036">
    <property type="entry name" value="P5CR_dimer"/>
</dbReference>
<dbReference type="GO" id="GO:0005737">
    <property type="term" value="C:cytoplasm"/>
    <property type="evidence" value="ECO:0007669"/>
    <property type="project" value="UniProtKB-SubCell"/>
</dbReference>
<keyword evidence="13" id="KW-1185">Reference proteome</keyword>
<sequence length="260" mass="27808">MKKIGFIGMGNMAGAIACGIEKSGFLKAGDMIAFDIMDGQLDKVKELGFSIADSEEDVVQQSEMVFIGVKPQVVEKVLQPLKDLLKEKAIISIVLGYDYAKYNEILDASTRHIFVMPNTPALVLKGMSLLEETHSLTKEEFAFTLDMFASIGEVEIVPSHLMGVAGTVSGCGPAFIYMVIEALADGAVKEGMPRSMAYKLAAQTVLGSGAMQLETNIHPGILKDNVCSPGGSTIRGVEALEKGNIRATFISAISAALHYK</sequence>
<proteinExistence type="inferred from homology"/>
<evidence type="ECO:0000256" key="2">
    <source>
        <dbReference type="ARBA" id="ARBA00022650"/>
    </source>
</evidence>
<comment type="pathway">
    <text evidence="6 9">Amino-acid biosynthesis; L-proline biosynthesis; L-proline from L-glutamate 5-semialdehyde: step 1/1.</text>
</comment>
<dbReference type="PROSITE" id="PS00521">
    <property type="entry name" value="P5CR"/>
    <property type="match status" value="1"/>
</dbReference>
<dbReference type="Gene3D" id="1.10.3730.10">
    <property type="entry name" value="ProC C-terminal domain-like"/>
    <property type="match status" value="1"/>
</dbReference>
<evidence type="ECO:0000259" key="11">
    <source>
        <dbReference type="Pfam" id="PF14748"/>
    </source>
</evidence>
<dbReference type="RefSeq" id="WP_008790411.1">
    <property type="nucleotide sequence ID" value="NZ_AKCB01000001.1"/>
</dbReference>
<keyword evidence="6" id="KW-0963">Cytoplasm</keyword>
<organism evidence="12 13">
    <name type="scientific">Coprobacillus cateniformis</name>
    <dbReference type="NCBI Taxonomy" id="100884"/>
    <lineage>
        <taxon>Bacteria</taxon>
        <taxon>Bacillati</taxon>
        <taxon>Bacillota</taxon>
        <taxon>Erysipelotrichia</taxon>
        <taxon>Erysipelotrichales</taxon>
        <taxon>Coprobacillaceae</taxon>
        <taxon>Coprobacillus</taxon>
    </lineage>
</organism>
<dbReference type="AlphaFoldDB" id="E7GEY6"/>
<gene>
    <name evidence="6" type="primary">proC</name>
    <name evidence="12" type="ORF">HMPREF9488_03329</name>
</gene>
<keyword evidence="6 9" id="KW-0028">Amino-acid biosynthesis</keyword>
<keyword evidence="4 6" id="KW-0560">Oxidoreductase</keyword>
<dbReference type="OrthoDB" id="9805754at2"/>
<dbReference type="Proteomes" id="UP000003157">
    <property type="component" value="Unassembled WGS sequence"/>
</dbReference>
<evidence type="ECO:0000313" key="13">
    <source>
        <dbReference type="Proteomes" id="UP000003157"/>
    </source>
</evidence>
<dbReference type="Gene3D" id="3.40.50.720">
    <property type="entry name" value="NAD(P)-binding Rossmann-like Domain"/>
    <property type="match status" value="1"/>
</dbReference>
<feature type="binding site" evidence="8">
    <location>
        <begin position="7"/>
        <end position="12"/>
    </location>
    <ligand>
        <name>NADP(+)</name>
        <dbReference type="ChEBI" id="CHEBI:58349"/>
    </ligand>
</feature>
<dbReference type="InterPro" id="IPR036291">
    <property type="entry name" value="NAD(P)-bd_dom_sf"/>
</dbReference>
<keyword evidence="2 6" id="KW-0641">Proline biosynthesis</keyword>
<dbReference type="STRING" id="100884.GCA_000269565_00660"/>
<dbReference type="Pfam" id="PF14748">
    <property type="entry name" value="P5CR_dimer"/>
    <property type="match status" value="1"/>
</dbReference>
<feature type="domain" description="Pyrroline-5-carboxylate reductase catalytic N-terminal" evidence="10">
    <location>
        <begin position="3"/>
        <end position="94"/>
    </location>
</feature>
<comment type="catalytic activity">
    <reaction evidence="6 9">
        <text>L-proline + NADP(+) = (S)-1-pyrroline-5-carboxylate + NADPH + 2 H(+)</text>
        <dbReference type="Rhea" id="RHEA:14109"/>
        <dbReference type="ChEBI" id="CHEBI:15378"/>
        <dbReference type="ChEBI" id="CHEBI:17388"/>
        <dbReference type="ChEBI" id="CHEBI:57783"/>
        <dbReference type="ChEBI" id="CHEBI:58349"/>
        <dbReference type="ChEBI" id="CHEBI:60039"/>
        <dbReference type="EC" id="1.5.1.2"/>
    </reaction>
</comment>
<dbReference type="Pfam" id="PF03807">
    <property type="entry name" value="F420_oxidored"/>
    <property type="match status" value="1"/>
</dbReference>
<reference evidence="12 13" key="1">
    <citation type="submission" date="2010-12" db="EMBL/GenBank/DDBJ databases">
        <title>The Genome Sequence of Coprobacillus sp. strain 29_1.</title>
        <authorList>
            <consortium name="The Broad Institute Genome Sequencing Platform"/>
            <person name="Earl A."/>
            <person name="Ward D."/>
            <person name="Feldgarden M."/>
            <person name="Gevers D."/>
            <person name="Daigneault M."/>
            <person name="Sibley C.D."/>
            <person name="White A."/>
            <person name="Strauss J."/>
            <person name="Allen-Vercoe E."/>
            <person name="Young S.K."/>
            <person name="Zeng Q."/>
            <person name="Gargeya S."/>
            <person name="Fitzgerald M."/>
            <person name="Haas B."/>
            <person name="Abouelleil A."/>
            <person name="Alvarado L."/>
            <person name="Arachchi H.M."/>
            <person name="Berlin A."/>
            <person name="Brown A."/>
            <person name="Chapman S.B."/>
            <person name="Chen Z."/>
            <person name="Dunbar C."/>
            <person name="Freedman E."/>
            <person name="Gearin G."/>
            <person name="Gellesch M."/>
            <person name="Goldberg J."/>
            <person name="Griggs A."/>
            <person name="Gujja S."/>
            <person name="Heilman E."/>
            <person name="Heiman D."/>
            <person name="Howarth C."/>
            <person name="Larson L."/>
            <person name="Lui A."/>
            <person name="MacDonald P.J.P."/>
            <person name="Mehta T."/>
            <person name="Montmayeur A."/>
            <person name="Murphy C."/>
            <person name="Neiman D."/>
            <person name="Pearson M."/>
            <person name="Priest M."/>
            <person name="Roberts A."/>
            <person name="Saif S."/>
            <person name="Shea T."/>
            <person name="Shenoy N."/>
            <person name="Sisk P."/>
            <person name="Stolte C."/>
            <person name="Sykes S."/>
            <person name="White J."/>
            <person name="Yandava C."/>
            <person name="Nusbaum C."/>
            <person name="Birren B."/>
        </authorList>
    </citation>
    <scope>NUCLEOTIDE SEQUENCE [LARGE SCALE GENOMIC DNA]</scope>
    <source>
        <strain evidence="12 13">29_1</strain>
    </source>
</reference>
<comment type="function">
    <text evidence="5 6">Catalyzes the reduction of 1-pyrroline-5-carboxylate (PCA) to L-proline.</text>
</comment>
<dbReference type="GeneID" id="78228558"/>
<evidence type="ECO:0000256" key="3">
    <source>
        <dbReference type="ARBA" id="ARBA00022857"/>
    </source>
</evidence>
<comment type="caution">
    <text evidence="12">The sequence shown here is derived from an EMBL/GenBank/DDBJ whole genome shotgun (WGS) entry which is preliminary data.</text>
</comment>
<keyword evidence="3 6" id="KW-0521">NADP</keyword>
<dbReference type="InterPro" id="IPR053790">
    <property type="entry name" value="P5CR-like_CS"/>
</dbReference>